<dbReference type="Proteomes" id="UP001187192">
    <property type="component" value="Unassembled WGS sequence"/>
</dbReference>
<evidence type="ECO:0000313" key="2">
    <source>
        <dbReference type="EMBL" id="GMN48287.1"/>
    </source>
</evidence>
<dbReference type="EMBL" id="BTGU01000028">
    <property type="protein sequence ID" value="GMN48287.1"/>
    <property type="molecule type" value="Genomic_DNA"/>
</dbReference>
<organism evidence="2 3">
    <name type="scientific">Ficus carica</name>
    <name type="common">Common fig</name>
    <dbReference type="NCBI Taxonomy" id="3494"/>
    <lineage>
        <taxon>Eukaryota</taxon>
        <taxon>Viridiplantae</taxon>
        <taxon>Streptophyta</taxon>
        <taxon>Embryophyta</taxon>
        <taxon>Tracheophyta</taxon>
        <taxon>Spermatophyta</taxon>
        <taxon>Magnoliopsida</taxon>
        <taxon>eudicotyledons</taxon>
        <taxon>Gunneridae</taxon>
        <taxon>Pentapetalae</taxon>
        <taxon>rosids</taxon>
        <taxon>fabids</taxon>
        <taxon>Rosales</taxon>
        <taxon>Moraceae</taxon>
        <taxon>Ficeae</taxon>
        <taxon>Ficus</taxon>
    </lineage>
</organism>
<reference evidence="2" key="1">
    <citation type="submission" date="2023-07" db="EMBL/GenBank/DDBJ databases">
        <title>draft genome sequence of fig (Ficus carica).</title>
        <authorList>
            <person name="Takahashi T."/>
            <person name="Nishimura K."/>
        </authorList>
    </citation>
    <scope>NUCLEOTIDE SEQUENCE</scope>
</reference>
<comment type="caution">
    <text evidence="2">The sequence shown here is derived from an EMBL/GenBank/DDBJ whole genome shotgun (WGS) entry which is preliminary data.</text>
</comment>
<gene>
    <name evidence="2" type="ORF">TIFTF001_017473</name>
</gene>
<accession>A0AA88A833</accession>
<feature type="compositionally biased region" description="Polar residues" evidence="1">
    <location>
        <begin position="84"/>
        <end position="96"/>
    </location>
</feature>
<evidence type="ECO:0000313" key="3">
    <source>
        <dbReference type="Proteomes" id="UP001187192"/>
    </source>
</evidence>
<sequence>MKVIWSGASVAGVGRGGGANLIGGDRRWCQRKGGHGLGLRGGSHRRRGGGAAELVSVGKEQGFVTGVRGGRDWVDVDTGGITSTICSTQGPEQEQAASKKRSGRRLEISLSPLLPVSILIDSLGFESHEAHMDVHPYSL</sequence>
<dbReference type="AlphaFoldDB" id="A0AA88A833"/>
<name>A0AA88A833_FICCA</name>
<keyword evidence="3" id="KW-1185">Reference proteome</keyword>
<proteinExistence type="predicted"/>
<feature type="region of interest" description="Disordered" evidence="1">
    <location>
        <begin position="84"/>
        <end position="104"/>
    </location>
</feature>
<evidence type="ECO:0000256" key="1">
    <source>
        <dbReference type="SAM" id="MobiDB-lite"/>
    </source>
</evidence>
<protein>
    <submittedName>
        <fullName evidence="2">Uncharacterized protein</fullName>
    </submittedName>
</protein>